<evidence type="ECO:0000313" key="3">
    <source>
        <dbReference type="Proteomes" id="UP000183832"/>
    </source>
</evidence>
<proteinExistence type="predicted"/>
<evidence type="ECO:0000256" key="1">
    <source>
        <dbReference type="SAM" id="MobiDB-lite"/>
    </source>
</evidence>
<protein>
    <submittedName>
        <fullName evidence="2">CLUMA_CG021619, isoform A</fullName>
    </submittedName>
</protein>
<dbReference type="Proteomes" id="UP000183832">
    <property type="component" value="Unassembled WGS sequence"/>
</dbReference>
<accession>A0A1J1J7E1</accession>
<sequence length="80" mass="9427">MKNLFTSFSDFSNHQTLQRRKDDSQMEVTSQTSLKSEGHENYLMMTNEMNDEQGFVGTRYDDDDRGVQIKTYVLKLCYTK</sequence>
<dbReference type="EMBL" id="CVRI01000075">
    <property type="protein sequence ID" value="CRL08315.1"/>
    <property type="molecule type" value="Genomic_DNA"/>
</dbReference>
<dbReference type="AlphaFoldDB" id="A0A1J1J7E1"/>
<gene>
    <name evidence="2" type="ORF">CLUMA_CG021619</name>
</gene>
<reference evidence="2 3" key="1">
    <citation type="submission" date="2015-04" db="EMBL/GenBank/DDBJ databases">
        <authorList>
            <person name="Syromyatnikov M.Y."/>
            <person name="Popov V.N."/>
        </authorList>
    </citation>
    <scope>NUCLEOTIDE SEQUENCE [LARGE SCALE GENOMIC DNA]</scope>
</reference>
<name>A0A1J1J7E1_9DIPT</name>
<evidence type="ECO:0000313" key="2">
    <source>
        <dbReference type="EMBL" id="CRL08315.1"/>
    </source>
</evidence>
<keyword evidence="3" id="KW-1185">Reference proteome</keyword>
<feature type="compositionally biased region" description="Polar residues" evidence="1">
    <location>
        <begin position="26"/>
        <end position="35"/>
    </location>
</feature>
<organism evidence="2 3">
    <name type="scientific">Clunio marinus</name>
    <dbReference type="NCBI Taxonomy" id="568069"/>
    <lineage>
        <taxon>Eukaryota</taxon>
        <taxon>Metazoa</taxon>
        <taxon>Ecdysozoa</taxon>
        <taxon>Arthropoda</taxon>
        <taxon>Hexapoda</taxon>
        <taxon>Insecta</taxon>
        <taxon>Pterygota</taxon>
        <taxon>Neoptera</taxon>
        <taxon>Endopterygota</taxon>
        <taxon>Diptera</taxon>
        <taxon>Nematocera</taxon>
        <taxon>Chironomoidea</taxon>
        <taxon>Chironomidae</taxon>
        <taxon>Clunio</taxon>
    </lineage>
</organism>
<feature type="region of interest" description="Disordered" evidence="1">
    <location>
        <begin position="16"/>
        <end position="39"/>
    </location>
</feature>